<proteinExistence type="inferred from homology"/>
<reference evidence="5 6" key="1">
    <citation type="submission" date="2016-04" db="EMBL/GenBank/DDBJ databases">
        <title>ATOL: Assembling a taxonomically balanced genome-scale reconstruction of the evolutionary history of the Enterobacteriaceae.</title>
        <authorList>
            <person name="Plunkett G.III."/>
            <person name="Neeno-Eckwall E.C."/>
            <person name="Glasner J.D."/>
            <person name="Perna N.T."/>
        </authorList>
    </citation>
    <scope>NUCLEOTIDE SEQUENCE [LARGE SCALE GENOMIC DNA]</scope>
    <source>
        <strain evidence="5 6">ATCC 51604</strain>
    </source>
</reference>
<evidence type="ECO:0000259" key="4">
    <source>
        <dbReference type="Pfam" id="PF00535"/>
    </source>
</evidence>
<dbReference type="RefSeq" id="WP_064512190.1">
    <property type="nucleotide sequence ID" value="NZ_LXEP01000005.1"/>
</dbReference>
<gene>
    <name evidence="5" type="ORF">M977_00699</name>
</gene>
<dbReference type="PATRIC" id="fig|1354253.4.peg.718"/>
<dbReference type="EMBL" id="LXEP01000005">
    <property type="protein sequence ID" value="OAT23449.1"/>
    <property type="molecule type" value="Genomic_DNA"/>
</dbReference>
<feature type="domain" description="Glycosyltransferase 2-like" evidence="4">
    <location>
        <begin position="12"/>
        <end position="171"/>
    </location>
</feature>
<dbReference type="PANTHER" id="PTHR43685:SF5">
    <property type="entry name" value="GLYCOSYLTRANSFERASE EPSE-RELATED"/>
    <property type="match status" value="1"/>
</dbReference>
<name>A0A1B7I4Y0_9ENTR</name>
<accession>A0A1B7I4Y0</accession>
<evidence type="ECO:0000256" key="3">
    <source>
        <dbReference type="ARBA" id="ARBA00022679"/>
    </source>
</evidence>
<dbReference type="PANTHER" id="PTHR43685">
    <property type="entry name" value="GLYCOSYLTRANSFERASE"/>
    <property type="match status" value="1"/>
</dbReference>
<evidence type="ECO:0000256" key="2">
    <source>
        <dbReference type="ARBA" id="ARBA00022676"/>
    </source>
</evidence>
<organism evidence="5 6">
    <name type="scientific">Buttiauxella gaviniae ATCC 51604</name>
    <dbReference type="NCBI Taxonomy" id="1354253"/>
    <lineage>
        <taxon>Bacteria</taxon>
        <taxon>Pseudomonadati</taxon>
        <taxon>Pseudomonadota</taxon>
        <taxon>Gammaproteobacteria</taxon>
        <taxon>Enterobacterales</taxon>
        <taxon>Enterobacteriaceae</taxon>
        <taxon>Buttiauxella</taxon>
    </lineage>
</organism>
<dbReference type="Proteomes" id="UP000078504">
    <property type="component" value="Unassembled WGS sequence"/>
</dbReference>
<dbReference type="InterPro" id="IPR029044">
    <property type="entry name" value="Nucleotide-diphossugar_trans"/>
</dbReference>
<dbReference type="GO" id="GO:0016757">
    <property type="term" value="F:glycosyltransferase activity"/>
    <property type="evidence" value="ECO:0007669"/>
    <property type="project" value="UniProtKB-KW"/>
</dbReference>
<evidence type="ECO:0000256" key="1">
    <source>
        <dbReference type="ARBA" id="ARBA00006739"/>
    </source>
</evidence>
<keyword evidence="3 5" id="KW-0808">Transferase</keyword>
<keyword evidence="2" id="KW-0328">Glycosyltransferase</keyword>
<comment type="caution">
    <text evidence="5">The sequence shown here is derived from an EMBL/GenBank/DDBJ whole genome shotgun (WGS) entry which is preliminary data.</text>
</comment>
<protein>
    <submittedName>
        <fullName evidence="5">Glycosyltransferase</fullName>
    </submittedName>
</protein>
<evidence type="ECO:0000313" key="6">
    <source>
        <dbReference type="Proteomes" id="UP000078504"/>
    </source>
</evidence>
<dbReference type="InterPro" id="IPR050834">
    <property type="entry name" value="Glycosyltransf_2"/>
</dbReference>
<evidence type="ECO:0000313" key="5">
    <source>
        <dbReference type="EMBL" id="OAT23449.1"/>
    </source>
</evidence>
<dbReference type="Pfam" id="PF00535">
    <property type="entry name" value="Glycos_transf_2"/>
    <property type="match status" value="1"/>
</dbReference>
<dbReference type="AlphaFoldDB" id="A0A1B7I4Y0"/>
<comment type="similarity">
    <text evidence="1">Belongs to the glycosyltransferase 2 family.</text>
</comment>
<dbReference type="InterPro" id="IPR001173">
    <property type="entry name" value="Glyco_trans_2-like"/>
</dbReference>
<sequence length="268" mass="31558">MTKKLEDCPFISVVLPCNRIDPYFTDAVNSILTQSFDDFELIIIMNGMTDYDIKDIIPFLESDKRIKLLITNIKGLVFSLNLGISFARGKYIARMDADDISHRDRFIKQIEFLENNSEYDVIGCRIQLIDEHGENLEKKFPFYETSQEITNILPIRNVLCHPALMFRKSSLLDVGGYKFGFMSEDHELFLRMIHKGMKFANLDDNLFYYRRHDGQITSFDNAWKNFYEISSFLFMCSFRDKQFKCLLGIIVVFPPLRKIINFIRRLRS</sequence>
<dbReference type="Gene3D" id="3.90.550.10">
    <property type="entry name" value="Spore Coat Polysaccharide Biosynthesis Protein SpsA, Chain A"/>
    <property type="match status" value="1"/>
</dbReference>
<dbReference type="SUPFAM" id="SSF53448">
    <property type="entry name" value="Nucleotide-diphospho-sugar transferases"/>
    <property type="match status" value="1"/>
</dbReference>